<dbReference type="EMBL" id="JBHUMK010000037">
    <property type="protein sequence ID" value="MFD2609581.1"/>
    <property type="molecule type" value="Genomic_DNA"/>
</dbReference>
<keyword evidence="3" id="KW-0472">Membrane</keyword>
<evidence type="ECO:0000313" key="5">
    <source>
        <dbReference type="Proteomes" id="UP001597475"/>
    </source>
</evidence>
<evidence type="ECO:0000256" key="1">
    <source>
        <dbReference type="ARBA" id="ARBA00004442"/>
    </source>
</evidence>
<dbReference type="InterPro" id="IPR012902">
    <property type="entry name" value="N_methyl_site"/>
</dbReference>
<evidence type="ECO:0008006" key="6">
    <source>
        <dbReference type="Google" id="ProtNLM"/>
    </source>
</evidence>
<protein>
    <recommendedName>
        <fullName evidence="6">Prepilin-type N-terminal cleavage/methylation domain-containing protein</fullName>
    </recommendedName>
</protein>
<keyword evidence="3" id="KW-1133">Transmembrane helix</keyword>
<keyword evidence="3" id="KW-0812">Transmembrane</keyword>
<dbReference type="RefSeq" id="WP_386845071.1">
    <property type="nucleotide sequence ID" value="NZ_JBHUMK010000037.1"/>
</dbReference>
<dbReference type="Proteomes" id="UP001597475">
    <property type="component" value="Unassembled WGS sequence"/>
</dbReference>
<evidence type="ECO:0000256" key="3">
    <source>
        <dbReference type="SAM" id="Phobius"/>
    </source>
</evidence>
<organism evidence="4 5">
    <name type="scientific">Deinococcus taklimakanensis</name>
    <dbReference type="NCBI Taxonomy" id="536443"/>
    <lineage>
        <taxon>Bacteria</taxon>
        <taxon>Thermotogati</taxon>
        <taxon>Deinococcota</taxon>
        <taxon>Deinococci</taxon>
        <taxon>Deinococcales</taxon>
        <taxon>Deinococcaceae</taxon>
        <taxon>Deinococcus</taxon>
    </lineage>
</organism>
<comment type="caution">
    <text evidence="4">The sequence shown here is derived from an EMBL/GenBank/DDBJ whole genome shotgun (WGS) entry which is preliminary data.</text>
</comment>
<keyword evidence="5" id="KW-1185">Reference proteome</keyword>
<name>A0ABW5P2Q3_9DEIO</name>
<keyword evidence="2" id="KW-0998">Cell outer membrane</keyword>
<comment type="subcellular location">
    <subcellularLocation>
        <location evidence="1">Cell outer membrane</location>
    </subcellularLocation>
</comment>
<gene>
    <name evidence="4" type="ORF">ACFSR9_09035</name>
</gene>
<evidence type="ECO:0000313" key="4">
    <source>
        <dbReference type="EMBL" id="MFD2609581.1"/>
    </source>
</evidence>
<proteinExistence type="predicted"/>
<feature type="transmembrane region" description="Helical" evidence="3">
    <location>
        <begin position="6"/>
        <end position="31"/>
    </location>
</feature>
<accession>A0ABW5P2Q3</accession>
<sequence length="145" mass="15085">MQGLTLLEVLAALGILVIVSAVIATVFLSSLSGNSGARKRTYASQLLNGTAARVTQHVLTVPTETTTYLAFNASSSSTPVSEIPTDCATYLSSNPSHYCVSASNDGTFNPSVGGTALLTSAQEVYSLQVCWQESGVKCVATKALY</sequence>
<reference evidence="5" key="1">
    <citation type="journal article" date="2019" name="Int. J. Syst. Evol. Microbiol.">
        <title>The Global Catalogue of Microorganisms (GCM) 10K type strain sequencing project: providing services to taxonomists for standard genome sequencing and annotation.</title>
        <authorList>
            <consortium name="The Broad Institute Genomics Platform"/>
            <consortium name="The Broad Institute Genome Sequencing Center for Infectious Disease"/>
            <person name="Wu L."/>
            <person name="Ma J."/>
        </authorList>
    </citation>
    <scope>NUCLEOTIDE SEQUENCE [LARGE SCALE GENOMIC DNA]</scope>
    <source>
        <strain evidence="5">KCTC 33842</strain>
    </source>
</reference>
<dbReference type="PROSITE" id="PS00409">
    <property type="entry name" value="PROKAR_NTER_METHYL"/>
    <property type="match status" value="1"/>
</dbReference>
<evidence type="ECO:0000256" key="2">
    <source>
        <dbReference type="ARBA" id="ARBA00023237"/>
    </source>
</evidence>